<feature type="region of interest" description="Disordered" evidence="1">
    <location>
        <begin position="12"/>
        <end position="43"/>
    </location>
</feature>
<reference evidence="2" key="1">
    <citation type="submission" date="2020-02" db="EMBL/GenBank/DDBJ databases">
        <authorList>
            <person name="Meier V. D."/>
        </authorList>
    </citation>
    <scope>NUCLEOTIDE SEQUENCE</scope>
    <source>
        <strain evidence="2">AVDCRST_MAG86</strain>
    </source>
</reference>
<sequence>CATGCKQTAKRGGSCARRVRRSYGPRTPTPIATAAPGRPTSGT</sequence>
<evidence type="ECO:0000313" key="2">
    <source>
        <dbReference type="EMBL" id="CAA9578578.1"/>
    </source>
</evidence>
<feature type="non-terminal residue" evidence="2">
    <location>
        <position position="1"/>
    </location>
</feature>
<dbReference type="EMBL" id="CADCWP010000216">
    <property type="protein sequence ID" value="CAA9578578.1"/>
    <property type="molecule type" value="Genomic_DNA"/>
</dbReference>
<gene>
    <name evidence="2" type="ORF">AVDCRST_MAG86-2535</name>
</gene>
<evidence type="ECO:0000256" key="1">
    <source>
        <dbReference type="SAM" id="MobiDB-lite"/>
    </source>
</evidence>
<protein>
    <submittedName>
        <fullName evidence="2">Uncharacterized protein</fullName>
    </submittedName>
</protein>
<name>A0A6J4VIV7_9DEIN</name>
<proteinExistence type="predicted"/>
<accession>A0A6J4VIV7</accession>
<dbReference type="AlphaFoldDB" id="A0A6J4VIV7"/>
<organism evidence="2">
    <name type="scientific">uncultured Truepera sp</name>
    <dbReference type="NCBI Taxonomy" id="543023"/>
    <lineage>
        <taxon>Bacteria</taxon>
        <taxon>Thermotogati</taxon>
        <taxon>Deinococcota</taxon>
        <taxon>Deinococci</taxon>
        <taxon>Trueperales</taxon>
        <taxon>Trueperaceae</taxon>
        <taxon>Truepera</taxon>
        <taxon>environmental samples</taxon>
    </lineage>
</organism>
<feature type="compositionally biased region" description="Low complexity" evidence="1">
    <location>
        <begin position="24"/>
        <end position="43"/>
    </location>
</feature>
<feature type="non-terminal residue" evidence="2">
    <location>
        <position position="43"/>
    </location>
</feature>